<protein>
    <recommendedName>
        <fullName evidence="5">Helicase C-terminal domain-containing protein</fullName>
    </recommendedName>
</protein>
<keyword evidence="3" id="KW-0347">Helicase</keyword>
<comment type="caution">
    <text evidence="6">The sequence shown here is derived from an EMBL/GenBank/DDBJ whole genome shotgun (WGS) entry which is preliminary data.</text>
</comment>
<dbReference type="InterPro" id="IPR022192">
    <property type="entry name" value="SUV3_C"/>
</dbReference>
<name>A0AA36ICT1_9DINO</name>
<dbReference type="Pfam" id="PF12513">
    <property type="entry name" value="SUV3_C"/>
    <property type="match status" value="1"/>
</dbReference>
<keyword evidence="2" id="KW-0378">Hydrolase</keyword>
<reference evidence="6" key="1">
    <citation type="submission" date="2023-08" db="EMBL/GenBank/DDBJ databases">
        <authorList>
            <person name="Chen Y."/>
            <person name="Shah S."/>
            <person name="Dougan E. K."/>
            <person name="Thang M."/>
            <person name="Chan C."/>
        </authorList>
    </citation>
    <scope>NUCLEOTIDE SEQUENCE</scope>
</reference>
<evidence type="ECO:0000256" key="4">
    <source>
        <dbReference type="ARBA" id="ARBA00022840"/>
    </source>
</evidence>
<keyword evidence="7" id="KW-1185">Reference proteome</keyword>
<dbReference type="GO" id="GO:0005524">
    <property type="term" value="F:ATP binding"/>
    <property type="evidence" value="ECO:0007669"/>
    <property type="project" value="UniProtKB-KW"/>
</dbReference>
<dbReference type="GO" id="GO:0000965">
    <property type="term" value="P:mitochondrial RNA 3'-end processing"/>
    <property type="evidence" value="ECO:0007669"/>
    <property type="project" value="TreeGrafter"/>
</dbReference>
<dbReference type="GO" id="GO:0004386">
    <property type="term" value="F:helicase activity"/>
    <property type="evidence" value="ECO:0007669"/>
    <property type="project" value="UniProtKB-KW"/>
</dbReference>
<evidence type="ECO:0000256" key="1">
    <source>
        <dbReference type="ARBA" id="ARBA00022741"/>
    </source>
</evidence>
<dbReference type="Pfam" id="PF22527">
    <property type="entry name" value="DEXQc_Suv3"/>
    <property type="match status" value="1"/>
</dbReference>
<dbReference type="Pfam" id="PF18147">
    <property type="entry name" value="Suv3_C_1"/>
    <property type="match status" value="1"/>
</dbReference>
<dbReference type="InterPro" id="IPR050699">
    <property type="entry name" value="RNA-DNA_Helicase"/>
</dbReference>
<dbReference type="Gene3D" id="1.20.272.40">
    <property type="match status" value="1"/>
</dbReference>
<proteinExistence type="predicted"/>
<evidence type="ECO:0000259" key="5">
    <source>
        <dbReference type="PROSITE" id="PS51194"/>
    </source>
</evidence>
<dbReference type="AlphaFoldDB" id="A0AA36ICT1"/>
<evidence type="ECO:0000313" key="6">
    <source>
        <dbReference type="EMBL" id="CAJ1385250.1"/>
    </source>
</evidence>
<dbReference type="GO" id="GO:0045025">
    <property type="term" value="C:mitochondrial degradosome"/>
    <property type="evidence" value="ECO:0007669"/>
    <property type="project" value="TreeGrafter"/>
</dbReference>
<feature type="domain" description="Helicase C-terminal" evidence="5">
    <location>
        <begin position="312"/>
        <end position="476"/>
    </location>
</feature>
<dbReference type="InterPro" id="IPR055206">
    <property type="entry name" value="DEXQc_SUV3"/>
</dbReference>
<keyword evidence="1" id="KW-0547">Nucleotide-binding</keyword>
<dbReference type="PROSITE" id="PS51194">
    <property type="entry name" value="HELICASE_CTER"/>
    <property type="match status" value="1"/>
</dbReference>
<dbReference type="PANTHER" id="PTHR12131:SF1">
    <property type="entry name" value="ATP-DEPENDENT RNA HELICASE SUPV3L1, MITOCHONDRIAL-RELATED"/>
    <property type="match status" value="1"/>
</dbReference>
<evidence type="ECO:0000256" key="2">
    <source>
        <dbReference type="ARBA" id="ARBA00022801"/>
    </source>
</evidence>
<dbReference type="Gene3D" id="3.40.50.300">
    <property type="entry name" value="P-loop containing nucleotide triphosphate hydrolases"/>
    <property type="match status" value="2"/>
</dbReference>
<dbReference type="Gene3D" id="1.20.58.1080">
    <property type="match status" value="1"/>
</dbReference>
<dbReference type="EMBL" id="CAUJNA010001214">
    <property type="protein sequence ID" value="CAJ1385250.1"/>
    <property type="molecule type" value="Genomic_DNA"/>
</dbReference>
<accession>A0AA36ICT1</accession>
<evidence type="ECO:0000313" key="7">
    <source>
        <dbReference type="Proteomes" id="UP001178507"/>
    </source>
</evidence>
<keyword evidence="4" id="KW-0067">ATP-binding</keyword>
<dbReference type="InterPro" id="IPR041082">
    <property type="entry name" value="Suv3_C_1"/>
</dbReference>
<dbReference type="InterPro" id="IPR001650">
    <property type="entry name" value="Helicase_C-like"/>
</dbReference>
<dbReference type="Proteomes" id="UP001178507">
    <property type="component" value="Unassembled WGS sequence"/>
</dbReference>
<dbReference type="Pfam" id="PF00271">
    <property type="entry name" value="Helicase_C"/>
    <property type="match status" value="1"/>
</dbReference>
<dbReference type="PANTHER" id="PTHR12131">
    <property type="entry name" value="ATP-DEPENDENT RNA AND DNA HELICASE"/>
    <property type="match status" value="1"/>
</dbReference>
<dbReference type="SMART" id="SM00490">
    <property type="entry name" value="HELICc"/>
    <property type="match status" value="1"/>
</dbReference>
<sequence>MLRWRPRVVRCAIQSPLPGLKLRAASQQGFAARVSDVNDIQACPRETHKSSAWWGLLMSTCADEFAKRGIPYFVLQSERLSQDFHGFLLRKKLPAGPAGVSGVPPAIFEAAVAFVYEKYGKKLASLRRAKALADLQRPESWSAFSGARQLRRRWFLHMGATNSGKTHEALKHLFNARTGIYLAPLRLLAWEVFERMRSAGLHCALRTGQEQLGPDDASHVACTIEMAPLKGRTLRDPSEPSVWEVAVVDEAQLVSDPNRGAAWTRALLGLKAMALHLCGSPSDGLEQLFQAMATACGDALKVRRFERLAPLLFDEAPVELSSLQAEDCLLCFSRVEVLAAKKQLEGLGFRVAVIYGGLPPEVRQHQARLFNAQEAEVLVASDAIGLGLNLRIRRVIFASFQKFDGEQRRFLSASELRQLAGRAGRGRRPGHVAAAKSAESDVARLRDALEASVDERQGTEVQAALLPLPEHLEAFSQCLERDLGALPFAELVERFLAVADVSPLYMLAQAKTVIRLAHFLEDIRLHPSEKYVFCQAPISPDMAAMTALHGFARDFVSGAVVFPDLAGVDGTHGMDGVDMGESELARKVLELENLHKVCDTYLWLASRFPSAFVDAPMAEKVRRHVSLKISKALRPR</sequence>
<gene>
    <name evidence="6" type="ORF">EVOR1521_LOCUS11890</name>
</gene>
<organism evidence="6 7">
    <name type="scientific">Effrenium voratum</name>
    <dbReference type="NCBI Taxonomy" id="2562239"/>
    <lineage>
        <taxon>Eukaryota</taxon>
        <taxon>Sar</taxon>
        <taxon>Alveolata</taxon>
        <taxon>Dinophyceae</taxon>
        <taxon>Suessiales</taxon>
        <taxon>Symbiodiniaceae</taxon>
        <taxon>Effrenium</taxon>
    </lineage>
</organism>
<dbReference type="InterPro" id="IPR027417">
    <property type="entry name" value="P-loop_NTPase"/>
</dbReference>
<evidence type="ECO:0000256" key="3">
    <source>
        <dbReference type="ARBA" id="ARBA00022806"/>
    </source>
</evidence>
<dbReference type="SUPFAM" id="SSF52540">
    <property type="entry name" value="P-loop containing nucleoside triphosphate hydrolases"/>
    <property type="match status" value="1"/>
</dbReference>
<dbReference type="GO" id="GO:0016787">
    <property type="term" value="F:hydrolase activity"/>
    <property type="evidence" value="ECO:0007669"/>
    <property type="project" value="UniProtKB-KW"/>
</dbReference>